<dbReference type="GeneID" id="88849179"/>
<sequence length="493" mass="51988">MGKPGAFLEHGRQAHGLRDVAERTKDYDELYELLSPERQQVQASRCMMCGVAFCQTGISFGHARPSGCPLHNLIPEWNDLVYRGQWEGAAERLALTSPMPEFTSRVCPAPCEAACNLGRADEPETIHDNERAISDWQWAHGGPARFEPAAADAPSVAVVGSGPAGLVSAWELARRGARVTVVERHDRAGGLLMYGIPNMKLDKSVVTRRVRLMEELGIEFRLGVDAADPAVAKSLASEFDAVVVAAGACKPRGLGATGFAEGLTSGGVAYAVDYLTSATRSVLDGGAPAIDAAGKDVVVIGGGDTGNDCLGTAVRQGARSVRQFEFLSCPPQERAAGDAWPQWPNVMKTDYGQTEAIKLMGGEMREWGVDTLEVLRGEDGGVRGLRVVDLDWSHGKPERVEGSEREVPAQLVLIACGFTGPEKSVFDAFGVGLAQKGRPLPVMATPASHRAAASIGATPVFAAGDARNGSSLVVSAMADALACAAEVASTLKL</sequence>
<gene>
    <name evidence="7" type="primary">gltD_2</name>
    <name evidence="7" type="ORF">Pcatena_10470</name>
</gene>
<dbReference type="PANTHER" id="PTHR43100">
    <property type="entry name" value="GLUTAMATE SYNTHASE [NADPH] SMALL CHAIN"/>
    <property type="match status" value="1"/>
</dbReference>
<dbReference type="OrthoDB" id="9803192at2"/>
<dbReference type="PANTHER" id="PTHR43100:SF3">
    <property type="entry name" value="FAD_NAD(P)-BINDING DOMAIN-CONTAINING PROTEIN"/>
    <property type="match status" value="1"/>
</dbReference>
<feature type="domain" description="FAD/NAD(P)-binding" evidence="5">
    <location>
        <begin position="155"/>
        <end position="321"/>
    </location>
</feature>
<protein>
    <submittedName>
        <fullName evidence="7">Glutamate synthase small subunit</fullName>
    </submittedName>
</protein>
<comment type="pathway">
    <text evidence="4">Amino-acid biosynthesis.</text>
</comment>
<dbReference type="GO" id="GO:0051536">
    <property type="term" value="F:iron-sulfur cluster binding"/>
    <property type="evidence" value="ECO:0007669"/>
    <property type="project" value="InterPro"/>
</dbReference>
<dbReference type="PRINTS" id="PR00419">
    <property type="entry name" value="ADXRDTASE"/>
</dbReference>
<dbReference type="SUPFAM" id="SSF51971">
    <property type="entry name" value="Nucleotide-binding domain"/>
    <property type="match status" value="1"/>
</dbReference>
<dbReference type="InterPro" id="IPR023753">
    <property type="entry name" value="FAD/NAD-binding_dom"/>
</dbReference>
<evidence type="ECO:0000259" key="6">
    <source>
        <dbReference type="Pfam" id="PF14691"/>
    </source>
</evidence>
<keyword evidence="2" id="KW-0560">Oxidoreductase</keyword>
<dbReference type="Proteomes" id="UP000273154">
    <property type="component" value="Chromosome"/>
</dbReference>
<name>A0A3G9KA52_9ACTN</name>
<dbReference type="KEGG" id="pcat:Pcatena_10470"/>
<keyword evidence="8" id="KW-1185">Reference proteome</keyword>
<dbReference type="EMBL" id="AP019367">
    <property type="protein sequence ID" value="BBH50460.1"/>
    <property type="molecule type" value="Genomic_DNA"/>
</dbReference>
<dbReference type="SUPFAM" id="SSF46548">
    <property type="entry name" value="alpha-helical ferredoxin"/>
    <property type="match status" value="1"/>
</dbReference>
<dbReference type="InterPro" id="IPR009051">
    <property type="entry name" value="Helical_ferredxn"/>
</dbReference>
<dbReference type="NCBIfam" id="TIGR01317">
    <property type="entry name" value="GOGAT_sm_gam"/>
    <property type="match status" value="1"/>
</dbReference>
<dbReference type="InterPro" id="IPR006005">
    <property type="entry name" value="Glut_synth_ssu1"/>
</dbReference>
<evidence type="ECO:0000259" key="5">
    <source>
        <dbReference type="Pfam" id="PF07992"/>
    </source>
</evidence>
<feature type="domain" description="Dihydroprymidine dehydrogenase" evidence="6">
    <location>
        <begin position="23"/>
        <end position="140"/>
    </location>
</feature>
<reference evidence="8" key="1">
    <citation type="submission" date="2018-11" db="EMBL/GenBank/DDBJ databases">
        <title>Comparative genomics of Parolsenella catena and Libanicoccus massiliensis: Reclassification of Libanicoccus massiliensis as Parolsenella massiliensis comb. nov.</title>
        <authorList>
            <person name="Sakamoto M."/>
            <person name="Ikeyama N."/>
            <person name="Murakami T."/>
            <person name="Mori H."/>
            <person name="Yuki M."/>
            <person name="Ohkuma M."/>
        </authorList>
    </citation>
    <scope>NUCLEOTIDE SEQUENCE [LARGE SCALE GENOMIC DNA]</scope>
    <source>
        <strain evidence="8">JCM 31932</strain>
    </source>
</reference>
<keyword evidence="1" id="KW-0028">Amino-acid biosynthesis</keyword>
<proteinExistence type="predicted"/>
<evidence type="ECO:0000256" key="3">
    <source>
        <dbReference type="ARBA" id="ARBA00023164"/>
    </source>
</evidence>
<dbReference type="Gene3D" id="1.10.1060.10">
    <property type="entry name" value="Alpha-helical ferredoxin"/>
    <property type="match status" value="1"/>
</dbReference>
<dbReference type="Pfam" id="PF07992">
    <property type="entry name" value="Pyr_redox_2"/>
    <property type="match status" value="1"/>
</dbReference>
<dbReference type="Gene3D" id="3.50.50.60">
    <property type="entry name" value="FAD/NAD(P)-binding domain"/>
    <property type="match status" value="1"/>
</dbReference>
<organism evidence="7 8">
    <name type="scientific">Parolsenella catena</name>
    <dbReference type="NCBI Taxonomy" id="2003188"/>
    <lineage>
        <taxon>Bacteria</taxon>
        <taxon>Bacillati</taxon>
        <taxon>Actinomycetota</taxon>
        <taxon>Coriobacteriia</taxon>
        <taxon>Coriobacteriales</taxon>
        <taxon>Atopobiaceae</taxon>
        <taxon>Parolsenella</taxon>
    </lineage>
</organism>
<dbReference type="GO" id="GO:0016639">
    <property type="term" value="F:oxidoreductase activity, acting on the CH-NH2 group of donors, NAD or NADP as acceptor"/>
    <property type="evidence" value="ECO:0007669"/>
    <property type="project" value="InterPro"/>
</dbReference>
<evidence type="ECO:0000256" key="1">
    <source>
        <dbReference type="ARBA" id="ARBA00022605"/>
    </source>
</evidence>
<accession>A0A3G9KA52</accession>
<evidence type="ECO:0000313" key="7">
    <source>
        <dbReference type="EMBL" id="BBH50460.1"/>
    </source>
</evidence>
<keyword evidence="3" id="KW-0314">Glutamate biosynthesis</keyword>
<dbReference type="RefSeq" id="WP_126422307.1">
    <property type="nucleotide sequence ID" value="NZ_AP019367.1"/>
</dbReference>
<dbReference type="InterPro" id="IPR051394">
    <property type="entry name" value="Glutamate_Synthase"/>
</dbReference>
<dbReference type="Gene3D" id="3.40.50.720">
    <property type="entry name" value="NAD(P)-binding Rossmann-like Domain"/>
    <property type="match status" value="1"/>
</dbReference>
<dbReference type="InterPro" id="IPR028261">
    <property type="entry name" value="DPD_II"/>
</dbReference>
<dbReference type="AlphaFoldDB" id="A0A3G9KA52"/>
<evidence type="ECO:0000256" key="2">
    <source>
        <dbReference type="ARBA" id="ARBA00023002"/>
    </source>
</evidence>
<dbReference type="GO" id="GO:0006537">
    <property type="term" value="P:glutamate biosynthetic process"/>
    <property type="evidence" value="ECO:0007669"/>
    <property type="project" value="UniProtKB-KW"/>
</dbReference>
<dbReference type="InterPro" id="IPR036188">
    <property type="entry name" value="FAD/NAD-bd_sf"/>
</dbReference>
<evidence type="ECO:0000256" key="4">
    <source>
        <dbReference type="ARBA" id="ARBA00029440"/>
    </source>
</evidence>
<evidence type="ECO:0000313" key="8">
    <source>
        <dbReference type="Proteomes" id="UP000273154"/>
    </source>
</evidence>
<dbReference type="Pfam" id="PF14691">
    <property type="entry name" value="Fer4_20"/>
    <property type="match status" value="1"/>
</dbReference>